<feature type="compositionally biased region" description="Low complexity" evidence="6">
    <location>
        <begin position="120"/>
        <end position="135"/>
    </location>
</feature>
<evidence type="ECO:0000256" key="5">
    <source>
        <dbReference type="PROSITE-ProRule" id="PRU00094"/>
    </source>
</evidence>
<dbReference type="GO" id="GO:0043565">
    <property type="term" value="F:sequence-specific DNA binding"/>
    <property type="evidence" value="ECO:0007669"/>
    <property type="project" value="InterPro"/>
</dbReference>
<evidence type="ECO:0000313" key="9">
    <source>
        <dbReference type="Proteomes" id="UP001438707"/>
    </source>
</evidence>
<evidence type="ECO:0000256" key="1">
    <source>
        <dbReference type="ARBA" id="ARBA00005694"/>
    </source>
</evidence>
<evidence type="ECO:0000256" key="3">
    <source>
        <dbReference type="ARBA" id="ARBA00022771"/>
    </source>
</evidence>
<gene>
    <name evidence="8" type="ORF">WJX74_005317</name>
</gene>
<dbReference type="Proteomes" id="UP001438707">
    <property type="component" value="Unassembled WGS sequence"/>
</dbReference>
<keyword evidence="4" id="KW-0862">Zinc</keyword>
<dbReference type="GO" id="GO:0008270">
    <property type="term" value="F:zinc ion binding"/>
    <property type="evidence" value="ECO:0007669"/>
    <property type="project" value="UniProtKB-KW"/>
</dbReference>
<evidence type="ECO:0000313" key="8">
    <source>
        <dbReference type="EMBL" id="KAK9824908.1"/>
    </source>
</evidence>
<dbReference type="SUPFAM" id="SSF57716">
    <property type="entry name" value="Glucocorticoid receptor-like (DNA-binding domain)"/>
    <property type="match status" value="1"/>
</dbReference>
<dbReference type="InterPro" id="IPR000679">
    <property type="entry name" value="Znf_GATA"/>
</dbReference>
<dbReference type="EMBL" id="JALJOS010000027">
    <property type="protein sequence ID" value="KAK9824908.1"/>
    <property type="molecule type" value="Genomic_DNA"/>
</dbReference>
<dbReference type="PANTHER" id="PTHR45658">
    <property type="entry name" value="GATA TRANSCRIPTION FACTOR"/>
    <property type="match status" value="1"/>
</dbReference>
<dbReference type="PROSITE" id="PS50114">
    <property type="entry name" value="GATA_ZN_FINGER_2"/>
    <property type="match status" value="1"/>
</dbReference>
<keyword evidence="9" id="KW-1185">Reference proteome</keyword>
<keyword evidence="3 5" id="KW-0863">Zinc-finger</keyword>
<dbReference type="SMART" id="SM00401">
    <property type="entry name" value="ZnF_GATA"/>
    <property type="match status" value="1"/>
</dbReference>
<dbReference type="AlphaFoldDB" id="A0AAW1QUH3"/>
<evidence type="ECO:0000256" key="2">
    <source>
        <dbReference type="ARBA" id="ARBA00022723"/>
    </source>
</evidence>
<organism evidence="8 9">
    <name type="scientific">Apatococcus lobatus</name>
    <dbReference type="NCBI Taxonomy" id="904363"/>
    <lineage>
        <taxon>Eukaryota</taxon>
        <taxon>Viridiplantae</taxon>
        <taxon>Chlorophyta</taxon>
        <taxon>core chlorophytes</taxon>
        <taxon>Trebouxiophyceae</taxon>
        <taxon>Chlorellales</taxon>
        <taxon>Chlorellaceae</taxon>
        <taxon>Apatococcus</taxon>
    </lineage>
</organism>
<evidence type="ECO:0000256" key="6">
    <source>
        <dbReference type="SAM" id="MobiDB-lite"/>
    </source>
</evidence>
<dbReference type="GO" id="GO:0006355">
    <property type="term" value="P:regulation of DNA-templated transcription"/>
    <property type="evidence" value="ECO:0007669"/>
    <property type="project" value="InterPro"/>
</dbReference>
<feature type="domain" description="GATA-type" evidence="7">
    <location>
        <begin position="151"/>
        <end position="187"/>
    </location>
</feature>
<evidence type="ECO:0000256" key="4">
    <source>
        <dbReference type="ARBA" id="ARBA00022833"/>
    </source>
</evidence>
<feature type="compositionally biased region" description="Polar residues" evidence="6">
    <location>
        <begin position="231"/>
        <end position="242"/>
    </location>
</feature>
<dbReference type="Gene3D" id="3.30.50.10">
    <property type="entry name" value="Erythroid Transcription Factor GATA-1, subunit A"/>
    <property type="match status" value="1"/>
</dbReference>
<feature type="region of interest" description="Disordered" evidence="6">
    <location>
        <begin position="93"/>
        <end position="135"/>
    </location>
</feature>
<dbReference type="InterPro" id="IPR013088">
    <property type="entry name" value="Znf_NHR/GATA"/>
</dbReference>
<comment type="similarity">
    <text evidence="1">Belongs to the type IV zinc-finger family. Class A subfamily.</text>
</comment>
<protein>
    <recommendedName>
        <fullName evidence="7">GATA-type domain-containing protein</fullName>
    </recommendedName>
</protein>
<dbReference type="CDD" id="cd00202">
    <property type="entry name" value="ZnF_GATA"/>
    <property type="match status" value="1"/>
</dbReference>
<reference evidence="8 9" key="1">
    <citation type="journal article" date="2024" name="Nat. Commun.">
        <title>Phylogenomics reveals the evolutionary origins of lichenization in chlorophyte algae.</title>
        <authorList>
            <person name="Puginier C."/>
            <person name="Libourel C."/>
            <person name="Otte J."/>
            <person name="Skaloud P."/>
            <person name="Haon M."/>
            <person name="Grisel S."/>
            <person name="Petersen M."/>
            <person name="Berrin J.G."/>
            <person name="Delaux P.M."/>
            <person name="Dal Grande F."/>
            <person name="Keller J."/>
        </authorList>
    </citation>
    <scope>NUCLEOTIDE SEQUENCE [LARGE SCALE GENOMIC DNA]</scope>
    <source>
        <strain evidence="8 9">SAG 2145</strain>
    </source>
</reference>
<proteinExistence type="inferred from homology"/>
<comment type="caution">
    <text evidence="8">The sequence shown here is derived from an EMBL/GenBank/DDBJ whole genome shotgun (WGS) entry which is preliminary data.</text>
</comment>
<keyword evidence="2" id="KW-0479">Metal-binding</keyword>
<feature type="region of interest" description="Disordered" evidence="6">
    <location>
        <begin position="224"/>
        <end position="298"/>
    </location>
</feature>
<sequence>MDLQHPPDDLLDACSPWLSLPGPEADWLETCPSTSGPLSPGHLDAAAETSDLSADTQERCLWTLAVVDSQTGKALRPVTPAEAQAVWVPQPVAPTSNLLRGDSQPDPIPSSEAQPEQVTSEEGSSPPSPTLPTRGLFDSLERQTSVASQLSKIGGPCQHCGVKESPQWRRGPVGKPILCNACGTRYRRTHQFKHASELMADGLPRSCSISSSLGASAAINSSLESPGASLGTRSASISTRSGSFGPKAGGFAMGSPAQHGKKKLSQGAASTRNCRKRTLGSLAQDDDTDIREAVAGSE</sequence>
<name>A0AAW1QUH3_9CHLO</name>
<accession>A0AAW1QUH3</accession>
<feature type="region of interest" description="Disordered" evidence="6">
    <location>
        <begin position="30"/>
        <end position="52"/>
    </location>
</feature>
<evidence type="ECO:0000259" key="7">
    <source>
        <dbReference type="PROSITE" id="PS50114"/>
    </source>
</evidence>
<dbReference type="Pfam" id="PF00320">
    <property type="entry name" value="GATA"/>
    <property type="match status" value="1"/>
</dbReference>
<dbReference type="InterPro" id="IPR051140">
    <property type="entry name" value="GATA_TF"/>
</dbReference>
<dbReference type="PROSITE" id="PS00344">
    <property type="entry name" value="GATA_ZN_FINGER_1"/>
    <property type="match status" value="1"/>
</dbReference>